<comment type="caution">
    <text evidence="1">The sequence shown here is derived from an EMBL/GenBank/DDBJ whole genome shotgun (WGS) entry which is preliminary data.</text>
</comment>
<protein>
    <submittedName>
        <fullName evidence="1">Uncharacterized protein</fullName>
    </submittedName>
</protein>
<accession>A0A1A7C194</accession>
<organism evidence="1 2">
    <name type="scientific">Janthinobacterium psychrotolerans</name>
    <dbReference type="NCBI Taxonomy" id="1747903"/>
    <lineage>
        <taxon>Bacteria</taxon>
        <taxon>Pseudomonadati</taxon>
        <taxon>Pseudomonadota</taxon>
        <taxon>Betaproteobacteria</taxon>
        <taxon>Burkholderiales</taxon>
        <taxon>Oxalobacteraceae</taxon>
        <taxon>Janthinobacterium</taxon>
    </lineage>
</organism>
<gene>
    <name evidence="1" type="ORF">ASR47_100536</name>
</gene>
<keyword evidence="2" id="KW-1185">Reference proteome</keyword>
<evidence type="ECO:0000313" key="1">
    <source>
        <dbReference type="EMBL" id="OBV38083.1"/>
    </source>
</evidence>
<proteinExistence type="predicted"/>
<evidence type="ECO:0000313" key="2">
    <source>
        <dbReference type="Proteomes" id="UP000092713"/>
    </source>
</evidence>
<name>A0A1A7C194_9BURK</name>
<reference evidence="1 2" key="1">
    <citation type="submission" date="2016-04" db="EMBL/GenBank/DDBJ databases">
        <title>Draft genome sequence of Janthinobacterium psychrotolerans sp. nov., isolated from freshwater sediments in Denmark.</title>
        <authorList>
            <person name="Gong X."/>
            <person name="Skrivergaard S."/>
            <person name="Korsgaard B.S."/>
            <person name="Schreiber L."/>
            <person name="Marshall I.P."/>
            <person name="Finster K."/>
            <person name="Schramm A."/>
        </authorList>
    </citation>
    <scope>NUCLEOTIDE SEQUENCE [LARGE SCALE GENOMIC DNA]</scope>
    <source>
        <strain evidence="1 2">S3-2</strain>
    </source>
</reference>
<sequence>MHQDADRYHRVRAKLAARARRRAVASPADLPAPEQRALAACRELVAAAGEVKRISKVIGDSLSACPMMKDPVEFNDRGPATHLSQAYASENVENDSGHGMHKEWMEPSDALEIISACPHCLAAHNAIQERKVARRRLGAARRVVTMIGKST</sequence>
<dbReference type="EMBL" id="LOCQ01000058">
    <property type="protein sequence ID" value="OBV38083.1"/>
    <property type="molecule type" value="Genomic_DNA"/>
</dbReference>
<dbReference type="AlphaFoldDB" id="A0A1A7C194"/>
<dbReference type="Proteomes" id="UP000092713">
    <property type="component" value="Unassembled WGS sequence"/>
</dbReference>